<reference evidence="8 9" key="1">
    <citation type="submission" date="2020-08" db="EMBL/GenBank/DDBJ databases">
        <title>Genomic Encyclopedia of Type Strains, Phase IV (KMG-IV): sequencing the most valuable type-strain genomes for metagenomic binning, comparative biology and taxonomic classification.</title>
        <authorList>
            <person name="Goeker M."/>
        </authorList>
    </citation>
    <scope>NUCLEOTIDE SEQUENCE [LARGE SCALE GENOMIC DNA]</scope>
    <source>
        <strain evidence="8 9">DSM 15743</strain>
    </source>
</reference>
<feature type="transmembrane region" description="Helical" evidence="7">
    <location>
        <begin position="373"/>
        <end position="397"/>
    </location>
</feature>
<sequence>MAKSPPKHPGSKHPSSSRHRRSLANLLGPGLITGAADDDPSGIATYSQAGAQTGFGLLWTVFLTTPFMVAIQTVSARIGAITGRGIVANAWAIYPRPFVLALVALLCAANIVNLAADLAAMGEALRMLAGGPAHVYAAAFGLLCLVLQVFISYRRYAPYLKSLTLVLFAYVAAAFSVHVPWAEVFAATFLPRFSSNADYWFLVVAILGTTISPYLFFWQAAEEVEEEKLGHLHSFSRSPERAKARLWEIGVDTWIGMVFSNLVAFFIIVTTAATLHKSGVTDIQTASEAAEALRPIAGPFTFAVFAMGIIGTGLLAVPVLAGSAAYAVADAFGWRNSLELTVVEARGFYLILGGATSLGILLALSGIDPIKLLLWSAVFNGIAAAPIMGMMMGIVTSRRVLGDYTVRTWLAWAGWGATGLMGLAVIALLASLFLG</sequence>
<evidence type="ECO:0000256" key="2">
    <source>
        <dbReference type="ARBA" id="ARBA00022448"/>
    </source>
</evidence>
<dbReference type="InterPro" id="IPR001046">
    <property type="entry name" value="NRAMP_fam"/>
</dbReference>
<proteinExistence type="predicted"/>
<dbReference type="GO" id="GO:0015086">
    <property type="term" value="F:cadmium ion transmembrane transporter activity"/>
    <property type="evidence" value="ECO:0007669"/>
    <property type="project" value="TreeGrafter"/>
</dbReference>
<dbReference type="Pfam" id="PF01566">
    <property type="entry name" value="Nramp"/>
    <property type="match status" value="1"/>
</dbReference>
<comment type="subcellular location">
    <subcellularLocation>
        <location evidence="1">Membrane</location>
        <topology evidence="1">Multi-pass membrane protein</topology>
    </subcellularLocation>
</comment>
<feature type="transmembrane region" description="Helical" evidence="7">
    <location>
        <begin position="246"/>
        <end position="269"/>
    </location>
</feature>
<evidence type="ECO:0000256" key="6">
    <source>
        <dbReference type="ARBA" id="ARBA00023136"/>
    </source>
</evidence>
<comment type="caution">
    <text evidence="8">The sequence shown here is derived from an EMBL/GenBank/DDBJ whole genome shotgun (WGS) entry which is preliminary data.</text>
</comment>
<dbReference type="AlphaFoldDB" id="A0A7W6IGV2"/>
<dbReference type="Proteomes" id="UP000519439">
    <property type="component" value="Unassembled WGS sequence"/>
</dbReference>
<gene>
    <name evidence="8" type="ORF">GGR34_002898</name>
</gene>
<keyword evidence="3 7" id="KW-0812">Transmembrane</keyword>
<evidence type="ECO:0000256" key="7">
    <source>
        <dbReference type="SAM" id="Phobius"/>
    </source>
</evidence>
<evidence type="ECO:0000313" key="8">
    <source>
        <dbReference type="EMBL" id="MBB4041228.1"/>
    </source>
</evidence>
<feature type="transmembrane region" description="Helical" evidence="7">
    <location>
        <begin position="302"/>
        <end position="328"/>
    </location>
</feature>
<dbReference type="RefSeq" id="WP_027316822.1">
    <property type="nucleotide sequence ID" value="NZ_JACIDC010000010.1"/>
</dbReference>
<feature type="transmembrane region" description="Helical" evidence="7">
    <location>
        <begin position="165"/>
        <end position="187"/>
    </location>
</feature>
<dbReference type="GO" id="GO:0034755">
    <property type="term" value="P:iron ion transmembrane transport"/>
    <property type="evidence" value="ECO:0007669"/>
    <property type="project" value="TreeGrafter"/>
</dbReference>
<accession>A0A7W6IGV2</accession>
<evidence type="ECO:0000256" key="5">
    <source>
        <dbReference type="ARBA" id="ARBA00022989"/>
    </source>
</evidence>
<dbReference type="EMBL" id="JACIDC010000010">
    <property type="protein sequence ID" value="MBB4041228.1"/>
    <property type="molecule type" value="Genomic_DNA"/>
</dbReference>
<keyword evidence="6 7" id="KW-0472">Membrane</keyword>
<dbReference type="GO" id="GO:0005886">
    <property type="term" value="C:plasma membrane"/>
    <property type="evidence" value="ECO:0007669"/>
    <property type="project" value="TreeGrafter"/>
</dbReference>
<dbReference type="PANTHER" id="PTHR11706:SF33">
    <property type="entry name" value="NATURAL RESISTANCE-ASSOCIATED MACROPHAGE PROTEIN 2"/>
    <property type="match status" value="1"/>
</dbReference>
<evidence type="ECO:0000256" key="3">
    <source>
        <dbReference type="ARBA" id="ARBA00022692"/>
    </source>
</evidence>
<name>A0A7W6IGV2_9HYPH</name>
<dbReference type="GO" id="GO:0015293">
    <property type="term" value="F:symporter activity"/>
    <property type="evidence" value="ECO:0007669"/>
    <property type="project" value="UniProtKB-KW"/>
</dbReference>
<feature type="transmembrane region" description="Helical" evidence="7">
    <location>
        <begin position="57"/>
        <end position="78"/>
    </location>
</feature>
<feature type="transmembrane region" description="Helical" evidence="7">
    <location>
        <begin position="409"/>
        <end position="434"/>
    </location>
</feature>
<organism evidence="8 9">
    <name type="scientific">Microvirga flocculans</name>
    <dbReference type="NCBI Taxonomy" id="217168"/>
    <lineage>
        <taxon>Bacteria</taxon>
        <taxon>Pseudomonadati</taxon>
        <taxon>Pseudomonadota</taxon>
        <taxon>Alphaproteobacteria</taxon>
        <taxon>Hyphomicrobiales</taxon>
        <taxon>Methylobacteriaceae</taxon>
        <taxon>Microvirga</taxon>
    </lineage>
</organism>
<feature type="transmembrane region" description="Helical" evidence="7">
    <location>
        <begin position="348"/>
        <end position="367"/>
    </location>
</feature>
<evidence type="ECO:0000256" key="1">
    <source>
        <dbReference type="ARBA" id="ARBA00004141"/>
    </source>
</evidence>
<keyword evidence="4" id="KW-0769">Symport</keyword>
<keyword evidence="2" id="KW-0813">Transport</keyword>
<protein>
    <submittedName>
        <fullName evidence="8">NRAMP (Natural resistance-associated macrophage protein)-like metal ion transporter</fullName>
    </submittedName>
</protein>
<dbReference type="PANTHER" id="PTHR11706">
    <property type="entry name" value="SOLUTE CARRIER PROTEIN FAMILY 11 MEMBER"/>
    <property type="match status" value="1"/>
</dbReference>
<keyword evidence="9" id="KW-1185">Reference proteome</keyword>
<feature type="transmembrane region" description="Helical" evidence="7">
    <location>
        <begin position="98"/>
        <end position="121"/>
    </location>
</feature>
<feature type="transmembrane region" description="Helical" evidence="7">
    <location>
        <begin position="199"/>
        <end position="218"/>
    </location>
</feature>
<evidence type="ECO:0000256" key="4">
    <source>
        <dbReference type="ARBA" id="ARBA00022847"/>
    </source>
</evidence>
<keyword evidence="5 7" id="KW-1133">Transmembrane helix</keyword>
<dbReference type="GO" id="GO:0005384">
    <property type="term" value="F:manganese ion transmembrane transporter activity"/>
    <property type="evidence" value="ECO:0007669"/>
    <property type="project" value="TreeGrafter"/>
</dbReference>
<evidence type="ECO:0000313" key="9">
    <source>
        <dbReference type="Proteomes" id="UP000519439"/>
    </source>
</evidence>
<feature type="transmembrane region" description="Helical" evidence="7">
    <location>
        <begin position="133"/>
        <end position="153"/>
    </location>
</feature>